<evidence type="ECO:0000313" key="13">
    <source>
        <dbReference type="Proteomes" id="UP000235965"/>
    </source>
</evidence>
<dbReference type="PROSITE" id="PS51802">
    <property type="entry name" value="ZF_CCHHC"/>
    <property type="match status" value="1"/>
</dbReference>
<keyword evidence="3" id="KW-0677">Repeat</keyword>
<feature type="compositionally biased region" description="Basic and acidic residues" evidence="11">
    <location>
        <begin position="334"/>
        <end position="360"/>
    </location>
</feature>
<dbReference type="CDD" id="cd20103">
    <property type="entry name" value="MBT_L3MBTL1-like_rpt3"/>
    <property type="match status" value="1"/>
</dbReference>
<evidence type="ECO:0000256" key="3">
    <source>
        <dbReference type="ARBA" id="ARBA00022737"/>
    </source>
</evidence>
<dbReference type="Pfam" id="PF02820">
    <property type="entry name" value="MBT"/>
    <property type="match status" value="3"/>
</dbReference>
<dbReference type="PANTHER" id="PTHR12247">
    <property type="entry name" value="POLYCOMB GROUP PROTEIN"/>
    <property type="match status" value="1"/>
</dbReference>
<evidence type="ECO:0000256" key="5">
    <source>
        <dbReference type="ARBA" id="ARBA00022833"/>
    </source>
</evidence>
<protein>
    <recommendedName>
        <fullName evidence="14">Lethal(3)malignant brain tumor-like protein 3</fullName>
    </recommendedName>
</protein>
<dbReference type="GO" id="GO:0042393">
    <property type="term" value="F:histone binding"/>
    <property type="evidence" value="ECO:0007669"/>
    <property type="project" value="TreeGrafter"/>
</dbReference>
<organism evidence="12 13">
    <name type="scientific">Cryptotermes secundus</name>
    <dbReference type="NCBI Taxonomy" id="105785"/>
    <lineage>
        <taxon>Eukaryota</taxon>
        <taxon>Metazoa</taxon>
        <taxon>Ecdysozoa</taxon>
        <taxon>Arthropoda</taxon>
        <taxon>Hexapoda</taxon>
        <taxon>Insecta</taxon>
        <taxon>Pterygota</taxon>
        <taxon>Neoptera</taxon>
        <taxon>Polyneoptera</taxon>
        <taxon>Dictyoptera</taxon>
        <taxon>Blattodea</taxon>
        <taxon>Blattoidea</taxon>
        <taxon>Termitoidae</taxon>
        <taxon>Kalotermitidae</taxon>
        <taxon>Cryptotermitinae</taxon>
        <taxon>Cryptotermes</taxon>
    </lineage>
</organism>
<evidence type="ECO:0000256" key="1">
    <source>
        <dbReference type="ARBA" id="ARBA00004123"/>
    </source>
</evidence>
<dbReference type="AlphaFoldDB" id="A0A2J7RSP3"/>
<evidence type="ECO:0000256" key="9">
    <source>
        <dbReference type="ARBA" id="ARBA00023242"/>
    </source>
</evidence>
<sequence>MKMEGIDPEHPSYYCVLTVADVQGYRIRLHFDGYSDNYDFWVNADSMDIFPAGWCEKNNHRLHPPRGYTLTTFNWSSYLKHCRAQAAPRNLFANKTGSSICPNGFRLGMKLEAVDRKNSSLVCVATVAELMDNRILVHFDSWDDIYDYWADPMSPYIHPVGWCEEHGHTLTPPNNYSKGGSSRSFSWETYLKETKSVAAPARAFKQHPLSGFRRGMKLECVDKRVPMLIRVATVDDVGEHQIRIKFDGWPDQYSYWIDDDSADIHPMGWCQKTGHPLEPPLTPEELGETPECPTPGCHGLGHVKGAKYVSHHTAVSCPYSPQNLNKEGLIPDRILSKTDQGESKEDTISRERSKLMEKHY</sequence>
<dbReference type="InterPro" id="IPR050548">
    <property type="entry name" value="PcG_chromatin_remod_factors"/>
</dbReference>
<dbReference type="InterPro" id="IPR002515">
    <property type="entry name" value="Znf_C2H2C"/>
</dbReference>
<dbReference type="Gene3D" id="2.30.30.140">
    <property type="match status" value="3"/>
</dbReference>
<proteinExistence type="predicted"/>
<dbReference type="FunFam" id="2.30.30.140:FF:000007">
    <property type="entry name" value="Lethal(3)malignant brain tumor-like protein 1"/>
    <property type="match status" value="1"/>
</dbReference>
<dbReference type="InterPro" id="IPR036060">
    <property type="entry name" value="Znf_C2H2C_sf"/>
</dbReference>
<accession>A0A2J7RSP3</accession>
<dbReference type="EMBL" id="NEVH01000251">
    <property type="protein sequence ID" value="PNF43855.1"/>
    <property type="molecule type" value="Genomic_DNA"/>
</dbReference>
<keyword evidence="6" id="KW-0156">Chromatin regulator</keyword>
<evidence type="ECO:0000256" key="7">
    <source>
        <dbReference type="ARBA" id="ARBA00023015"/>
    </source>
</evidence>
<evidence type="ECO:0000313" key="12">
    <source>
        <dbReference type="EMBL" id="PNF43855.1"/>
    </source>
</evidence>
<keyword evidence="7" id="KW-0805">Transcription regulation</keyword>
<comment type="caution">
    <text evidence="12">The sequence shown here is derived from an EMBL/GenBank/DDBJ whole genome shotgun (WGS) entry which is preliminary data.</text>
</comment>
<keyword evidence="4" id="KW-0863">Zinc-finger</keyword>
<evidence type="ECO:0008006" key="14">
    <source>
        <dbReference type="Google" id="ProtNLM"/>
    </source>
</evidence>
<dbReference type="Gene3D" id="4.10.320.30">
    <property type="match status" value="1"/>
</dbReference>
<keyword evidence="13" id="KW-1185">Reference proteome</keyword>
<dbReference type="InterPro" id="IPR004092">
    <property type="entry name" value="Mbt"/>
</dbReference>
<gene>
    <name evidence="12" type="ORF">B7P43_G04227</name>
</gene>
<feature type="repeat" description="MBT" evidence="10">
    <location>
        <begin position="185"/>
        <end position="280"/>
    </location>
</feature>
<dbReference type="PROSITE" id="PS51079">
    <property type="entry name" value="MBT"/>
    <property type="match status" value="3"/>
</dbReference>
<evidence type="ECO:0000256" key="6">
    <source>
        <dbReference type="ARBA" id="ARBA00022853"/>
    </source>
</evidence>
<evidence type="ECO:0000256" key="4">
    <source>
        <dbReference type="ARBA" id="ARBA00022771"/>
    </source>
</evidence>
<keyword evidence="2" id="KW-0479">Metal-binding</keyword>
<evidence type="ECO:0000256" key="2">
    <source>
        <dbReference type="ARBA" id="ARBA00022723"/>
    </source>
</evidence>
<dbReference type="SMART" id="SM00561">
    <property type="entry name" value="MBT"/>
    <property type="match status" value="3"/>
</dbReference>
<dbReference type="GO" id="GO:0045892">
    <property type="term" value="P:negative regulation of DNA-templated transcription"/>
    <property type="evidence" value="ECO:0007669"/>
    <property type="project" value="TreeGrafter"/>
</dbReference>
<keyword evidence="9" id="KW-0539">Nucleus</keyword>
<dbReference type="SUPFAM" id="SSF103637">
    <property type="entry name" value="CCHHC domain"/>
    <property type="match status" value="1"/>
</dbReference>
<evidence type="ECO:0000256" key="11">
    <source>
        <dbReference type="SAM" id="MobiDB-lite"/>
    </source>
</evidence>
<dbReference type="GO" id="GO:0008270">
    <property type="term" value="F:zinc ion binding"/>
    <property type="evidence" value="ECO:0007669"/>
    <property type="project" value="UniProtKB-KW"/>
</dbReference>
<evidence type="ECO:0000256" key="8">
    <source>
        <dbReference type="ARBA" id="ARBA00023163"/>
    </source>
</evidence>
<keyword evidence="5" id="KW-0862">Zinc</keyword>
<evidence type="ECO:0000256" key="10">
    <source>
        <dbReference type="PROSITE-ProRule" id="PRU00459"/>
    </source>
</evidence>
<dbReference type="GO" id="GO:0006325">
    <property type="term" value="P:chromatin organization"/>
    <property type="evidence" value="ECO:0007669"/>
    <property type="project" value="UniProtKB-KW"/>
</dbReference>
<reference evidence="12 13" key="1">
    <citation type="submission" date="2017-12" db="EMBL/GenBank/DDBJ databases">
        <title>Hemimetabolous genomes reveal molecular basis of termite eusociality.</title>
        <authorList>
            <person name="Harrison M.C."/>
            <person name="Jongepier E."/>
            <person name="Robertson H.M."/>
            <person name="Arning N."/>
            <person name="Bitard-Feildel T."/>
            <person name="Chao H."/>
            <person name="Childers C.P."/>
            <person name="Dinh H."/>
            <person name="Doddapaneni H."/>
            <person name="Dugan S."/>
            <person name="Gowin J."/>
            <person name="Greiner C."/>
            <person name="Han Y."/>
            <person name="Hu H."/>
            <person name="Hughes D.S.T."/>
            <person name="Huylmans A.-K."/>
            <person name="Kemena C."/>
            <person name="Kremer L.P.M."/>
            <person name="Lee S.L."/>
            <person name="Lopez-Ezquerra A."/>
            <person name="Mallet L."/>
            <person name="Monroy-Kuhn J.M."/>
            <person name="Moser A."/>
            <person name="Murali S.C."/>
            <person name="Muzny D.M."/>
            <person name="Otani S."/>
            <person name="Piulachs M.-D."/>
            <person name="Poelchau M."/>
            <person name="Qu J."/>
            <person name="Schaub F."/>
            <person name="Wada-Katsumata A."/>
            <person name="Worley K.C."/>
            <person name="Xie Q."/>
            <person name="Ylla G."/>
            <person name="Poulsen M."/>
            <person name="Gibbs R.A."/>
            <person name="Schal C."/>
            <person name="Richards S."/>
            <person name="Belles X."/>
            <person name="Korb J."/>
            <person name="Bornberg-Bauer E."/>
        </authorList>
    </citation>
    <scope>NUCLEOTIDE SEQUENCE [LARGE SCALE GENOMIC DNA]</scope>
    <source>
        <tissue evidence="12">Whole body</tissue>
    </source>
</reference>
<dbReference type="SUPFAM" id="SSF63748">
    <property type="entry name" value="Tudor/PWWP/MBT"/>
    <property type="match status" value="3"/>
</dbReference>
<keyword evidence="8" id="KW-0804">Transcription</keyword>
<feature type="repeat" description="MBT" evidence="10">
    <location>
        <begin position="73"/>
        <end position="173"/>
    </location>
</feature>
<dbReference type="GO" id="GO:0003682">
    <property type="term" value="F:chromatin binding"/>
    <property type="evidence" value="ECO:0007669"/>
    <property type="project" value="TreeGrafter"/>
</dbReference>
<dbReference type="Pfam" id="PF01530">
    <property type="entry name" value="zf-C2HC"/>
    <property type="match status" value="1"/>
</dbReference>
<name>A0A2J7RSP3_9NEOP</name>
<dbReference type="CDD" id="cd20101">
    <property type="entry name" value="MBT_L3MBTL1-like_rpt1"/>
    <property type="match status" value="1"/>
</dbReference>
<feature type="repeat" description="MBT" evidence="10">
    <location>
        <begin position="1"/>
        <end position="65"/>
    </location>
</feature>
<comment type="subcellular location">
    <subcellularLocation>
        <location evidence="1">Nucleus</location>
    </subcellularLocation>
</comment>
<dbReference type="CDD" id="cd20102">
    <property type="entry name" value="MBT_L3MBTL1-like_rpt2"/>
    <property type="match status" value="1"/>
</dbReference>
<feature type="region of interest" description="Disordered" evidence="11">
    <location>
        <begin position="333"/>
        <end position="360"/>
    </location>
</feature>
<dbReference type="Proteomes" id="UP000235965">
    <property type="component" value="Unassembled WGS sequence"/>
</dbReference>
<dbReference type="PANTHER" id="PTHR12247:SF131">
    <property type="entry name" value="LD05287P"/>
    <property type="match status" value="1"/>
</dbReference>
<dbReference type="GO" id="GO:0005634">
    <property type="term" value="C:nucleus"/>
    <property type="evidence" value="ECO:0007669"/>
    <property type="project" value="UniProtKB-SubCell"/>
</dbReference>
<dbReference type="OrthoDB" id="8188861at2759"/>